<protein>
    <submittedName>
        <fullName evidence="1">ABC-type nickel/cobalt efflux system permease component RcnA</fullName>
    </submittedName>
</protein>
<organism evidence="1 2">
    <name type="scientific">Rhizobium binae</name>
    <dbReference type="NCBI Taxonomy" id="1138190"/>
    <lineage>
        <taxon>Bacteria</taxon>
        <taxon>Pseudomonadati</taxon>
        <taxon>Pseudomonadota</taxon>
        <taxon>Alphaproteobacteria</taxon>
        <taxon>Hyphomicrobiales</taxon>
        <taxon>Rhizobiaceae</taxon>
        <taxon>Rhizobium/Agrobacterium group</taxon>
        <taxon>Rhizobium</taxon>
    </lineage>
</organism>
<sequence>MRRVFLLTGAAVFAYAVWHVTMTRSTTIDVLHGLGPGHERATDP</sequence>
<comment type="caution">
    <text evidence="1">The sequence shown here is derived from an EMBL/GenBank/DDBJ whole genome shotgun (WGS) entry which is preliminary data.</text>
</comment>
<evidence type="ECO:0000313" key="1">
    <source>
        <dbReference type="EMBL" id="MET3759137.1"/>
    </source>
</evidence>
<accession>A0ABV2MUB5</accession>
<dbReference type="Proteomes" id="UP001549077">
    <property type="component" value="Unassembled WGS sequence"/>
</dbReference>
<gene>
    <name evidence="1" type="ORF">ABID08_006521</name>
</gene>
<reference evidence="1 2" key="1">
    <citation type="submission" date="2024-06" db="EMBL/GenBank/DDBJ databases">
        <title>Genomic Encyclopedia of Type Strains, Phase IV (KMG-IV): sequencing the most valuable type-strain genomes for metagenomic binning, comparative biology and taxonomic classification.</title>
        <authorList>
            <person name="Goeker M."/>
        </authorList>
    </citation>
    <scope>NUCLEOTIDE SEQUENCE [LARGE SCALE GENOMIC DNA]</scope>
    <source>
        <strain evidence="1 2">DSM 29288</strain>
    </source>
</reference>
<name>A0ABV2MUB5_9HYPH</name>
<dbReference type="EMBL" id="JBEPMY010000046">
    <property type="protein sequence ID" value="MET3759137.1"/>
    <property type="molecule type" value="Genomic_DNA"/>
</dbReference>
<evidence type="ECO:0000313" key="2">
    <source>
        <dbReference type="Proteomes" id="UP001549077"/>
    </source>
</evidence>
<keyword evidence="2" id="KW-1185">Reference proteome</keyword>
<proteinExistence type="predicted"/>